<dbReference type="PANTHER" id="PTHR21499:SF3">
    <property type="entry name" value="ASPARTOKINASE"/>
    <property type="match status" value="1"/>
</dbReference>
<dbReference type="GO" id="GO:0009089">
    <property type="term" value="P:lysine biosynthetic process via diaminopimelate"/>
    <property type="evidence" value="ECO:0007669"/>
    <property type="project" value="UniProtKB-UniPathway"/>
</dbReference>
<comment type="function">
    <text evidence="1">Catalyzes the phosphorylation of the beta-carboxyl group of aspartic acid with ATP to yield 4-phospho-L-aspartate, which is involved in the branched biosynthetic pathway leading to the biosynthesis of amino acids threonine, isoleucine and methionine.</text>
</comment>
<dbReference type="PIRSF" id="PIRSF000726">
    <property type="entry name" value="Asp_kin"/>
    <property type="match status" value="1"/>
</dbReference>
<proteinExistence type="inferred from homology"/>
<evidence type="ECO:0000256" key="1">
    <source>
        <dbReference type="ARBA" id="ARBA00003121"/>
    </source>
</evidence>
<dbReference type="OrthoDB" id="9799110at2"/>
<dbReference type="Pfam" id="PF13840">
    <property type="entry name" value="ACT_7"/>
    <property type="match status" value="1"/>
</dbReference>
<dbReference type="Gene3D" id="3.30.2130.10">
    <property type="entry name" value="VC0802-like"/>
    <property type="match status" value="1"/>
</dbReference>
<feature type="binding site" evidence="14">
    <location>
        <position position="79"/>
    </location>
    <ligand>
        <name>substrate</name>
    </ligand>
</feature>
<keyword evidence="12" id="KW-0457">Lysine biosynthesis</keyword>
<organism evidence="18 19">
    <name type="scientific">Filobacillus milosensis</name>
    <dbReference type="NCBI Taxonomy" id="94137"/>
    <lineage>
        <taxon>Bacteria</taxon>
        <taxon>Bacillati</taxon>
        <taxon>Bacillota</taxon>
        <taxon>Bacilli</taxon>
        <taxon>Bacillales</taxon>
        <taxon>Bacillaceae</taxon>
        <taxon>Filobacillus</taxon>
    </lineage>
</organism>
<evidence type="ECO:0000256" key="2">
    <source>
        <dbReference type="ARBA" id="ARBA00004766"/>
    </source>
</evidence>
<comment type="catalytic activity">
    <reaction evidence="13 15">
        <text>L-aspartate + ATP = 4-phospho-L-aspartate + ADP</text>
        <dbReference type="Rhea" id="RHEA:23776"/>
        <dbReference type="ChEBI" id="CHEBI:29991"/>
        <dbReference type="ChEBI" id="CHEBI:30616"/>
        <dbReference type="ChEBI" id="CHEBI:57535"/>
        <dbReference type="ChEBI" id="CHEBI:456216"/>
        <dbReference type="EC" id="2.7.2.4"/>
    </reaction>
</comment>
<dbReference type="InterPro" id="IPR005260">
    <property type="entry name" value="Asp_kin_monofn"/>
</dbReference>
<evidence type="ECO:0000256" key="13">
    <source>
        <dbReference type="ARBA" id="ARBA00047872"/>
    </source>
</evidence>
<comment type="pathway">
    <text evidence="3 16">Amino-acid biosynthesis; L-methionine biosynthesis via de novo pathway; L-homoserine from L-aspartate: step 1/3.</text>
</comment>
<comment type="pathway">
    <text evidence="4 16">Amino-acid biosynthesis; L-threonine biosynthesis; L-threonine from L-aspartate: step 1/5.</text>
</comment>
<evidence type="ECO:0000256" key="7">
    <source>
        <dbReference type="ARBA" id="ARBA00022679"/>
    </source>
</evidence>
<evidence type="ECO:0000256" key="3">
    <source>
        <dbReference type="ARBA" id="ARBA00004986"/>
    </source>
</evidence>
<feature type="binding site" evidence="14">
    <location>
        <begin position="214"/>
        <end position="215"/>
    </location>
    <ligand>
        <name>ATP</name>
        <dbReference type="ChEBI" id="CHEBI:30616"/>
    </ligand>
</feature>
<dbReference type="GO" id="GO:0005524">
    <property type="term" value="F:ATP binding"/>
    <property type="evidence" value="ECO:0007669"/>
    <property type="project" value="UniProtKB-KW"/>
</dbReference>
<feature type="binding site" evidence="14">
    <location>
        <begin position="178"/>
        <end position="179"/>
    </location>
    <ligand>
        <name>ATP</name>
        <dbReference type="ChEBI" id="CHEBI:30616"/>
    </ligand>
</feature>
<evidence type="ECO:0000256" key="16">
    <source>
        <dbReference type="RuleBase" id="RU004249"/>
    </source>
</evidence>
<dbReference type="GO" id="GO:0009090">
    <property type="term" value="P:homoserine biosynthetic process"/>
    <property type="evidence" value="ECO:0007669"/>
    <property type="project" value="TreeGrafter"/>
</dbReference>
<dbReference type="UniPathway" id="UPA00050">
    <property type="reaction ID" value="UER00461"/>
</dbReference>
<evidence type="ECO:0000256" key="10">
    <source>
        <dbReference type="ARBA" id="ARBA00022840"/>
    </source>
</evidence>
<evidence type="ECO:0000256" key="12">
    <source>
        <dbReference type="ARBA" id="ARBA00023154"/>
    </source>
</evidence>
<protein>
    <recommendedName>
        <fullName evidence="15">Aspartokinase</fullName>
        <ecNumber evidence="15">2.7.2.4</ecNumber>
    </recommendedName>
</protein>
<name>A0A4Y8INU9_9BACI</name>
<dbReference type="PROSITE" id="PS00324">
    <property type="entry name" value="ASPARTOKINASE"/>
    <property type="match status" value="1"/>
</dbReference>
<dbReference type="NCBIfam" id="NF005155">
    <property type="entry name" value="PRK06635.1-4"/>
    <property type="match status" value="1"/>
</dbReference>
<dbReference type="FunFam" id="3.40.1160.10:FF:000002">
    <property type="entry name" value="Aspartokinase"/>
    <property type="match status" value="1"/>
</dbReference>
<dbReference type="AlphaFoldDB" id="A0A4Y8INU9"/>
<dbReference type="EC" id="2.7.2.4" evidence="15"/>
<feature type="domain" description="ACT" evidence="17">
    <location>
        <begin position="344"/>
        <end position="408"/>
    </location>
</feature>
<evidence type="ECO:0000313" key="18">
    <source>
        <dbReference type="EMBL" id="TFB23159.1"/>
    </source>
</evidence>
<feature type="binding site" evidence="14">
    <location>
        <position position="52"/>
    </location>
    <ligand>
        <name>substrate</name>
    </ligand>
</feature>
<evidence type="ECO:0000256" key="4">
    <source>
        <dbReference type="ARBA" id="ARBA00005139"/>
    </source>
</evidence>
<reference evidence="18 19" key="1">
    <citation type="submission" date="2019-03" db="EMBL/GenBank/DDBJ databases">
        <authorList>
            <person name="He R.-H."/>
        </authorList>
    </citation>
    <scope>NUCLEOTIDE SEQUENCE [LARGE SCALE GENOMIC DNA]</scope>
    <source>
        <strain evidence="19">SH 714</strain>
    </source>
</reference>
<dbReference type="GO" id="GO:0005829">
    <property type="term" value="C:cytosol"/>
    <property type="evidence" value="ECO:0007669"/>
    <property type="project" value="TreeGrafter"/>
</dbReference>
<dbReference type="NCBIfam" id="TIGR00657">
    <property type="entry name" value="asp_kinases"/>
    <property type="match status" value="1"/>
</dbReference>
<dbReference type="UniPathway" id="UPA00034">
    <property type="reaction ID" value="UER00015"/>
</dbReference>
<gene>
    <name evidence="18" type="primary">dapG</name>
    <name evidence="18" type="ORF">E3U55_04905</name>
</gene>
<feature type="binding site" evidence="14">
    <location>
        <begin position="7"/>
        <end position="10"/>
    </location>
    <ligand>
        <name>ATP</name>
        <dbReference type="ChEBI" id="CHEBI:30616"/>
    </ligand>
</feature>
<evidence type="ECO:0000256" key="5">
    <source>
        <dbReference type="ARBA" id="ARBA00010122"/>
    </source>
</evidence>
<evidence type="ECO:0000259" key="17">
    <source>
        <dbReference type="PROSITE" id="PS51671"/>
    </source>
</evidence>
<dbReference type="Proteomes" id="UP000297975">
    <property type="component" value="Unassembled WGS sequence"/>
</dbReference>
<keyword evidence="7 15" id="KW-0808">Transferase</keyword>
<dbReference type="InterPro" id="IPR036393">
    <property type="entry name" value="AceGlu_kinase-like_sf"/>
</dbReference>
<accession>A0A4Y8INU9</accession>
<comment type="caution">
    <text evidence="18">The sequence shown here is derived from an EMBL/GenBank/DDBJ whole genome shotgun (WGS) entry which is preliminary data.</text>
</comment>
<comment type="pathway">
    <text evidence="2 16">Amino-acid biosynthesis; L-lysine biosynthesis via DAP pathway; (S)-tetrahydrodipicolinate from L-aspartate: step 1/4.</text>
</comment>
<evidence type="ECO:0000256" key="6">
    <source>
        <dbReference type="ARBA" id="ARBA00022605"/>
    </source>
</evidence>
<dbReference type="InterPro" id="IPR045865">
    <property type="entry name" value="ACT-like_dom_sf"/>
</dbReference>
<dbReference type="PROSITE" id="PS51671">
    <property type="entry name" value="ACT"/>
    <property type="match status" value="1"/>
</dbReference>
<dbReference type="InterPro" id="IPR001048">
    <property type="entry name" value="Asp/Glu/Uridylate_kinase"/>
</dbReference>
<dbReference type="SUPFAM" id="SSF53633">
    <property type="entry name" value="Carbamate kinase-like"/>
    <property type="match status" value="1"/>
</dbReference>
<comment type="similarity">
    <text evidence="5 15">Belongs to the aspartokinase family.</text>
</comment>
<evidence type="ECO:0000256" key="14">
    <source>
        <dbReference type="PIRSR" id="PIRSR000726-1"/>
    </source>
</evidence>
<keyword evidence="10 14" id="KW-0067">ATP-binding</keyword>
<keyword evidence="6 16" id="KW-0028">Amino-acid biosynthesis</keyword>
<keyword evidence="11" id="KW-0220">Diaminopimelate biosynthesis</keyword>
<evidence type="ECO:0000313" key="19">
    <source>
        <dbReference type="Proteomes" id="UP000297975"/>
    </source>
</evidence>
<keyword evidence="19" id="KW-1185">Reference proteome</keyword>
<keyword evidence="8 14" id="KW-0547">Nucleotide-binding</keyword>
<dbReference type="NCBIfam" id="NF006068">
    <property type="entry name" value="PRK08210.1"/>
    <property type="match status" value="1"/>
</dbReference>
<dbReference type="GO" id="GO:0019877">
    <property type="term" value="P:diaminopimelate biosynthetic process"/>
    <property type="evidence" value="ECO:0007669"/>
    <property type="project" value="UniProtKB-KW"/>
</dbReference>
<dbReference type="EMBL" id="SOPW01000004">
    <property type="protein sequence ID" value="TFB23159.1"/>
    <property type="molecule type" value="Genomic_DNA"/>
</dbReference>
<evidence type="ECO:0000256" key="11">
    <source>
        <dbReference type="ARBA" id="ARBA00022915"/>
    </source>
</evidence>
<dbReference type="Gene3D" id="3.40.1160.10">
    <property type="entry name" value="Acetylglutamate kinase-like"/>
    <property type="match status" value="1"/>
</dbReference>
<dbReference type="InterPro" id="IPR018042">
    <property type="entry name" value="Aspartate_kinase_CS"/>
</dbReference>
<dbReference type="GO" id="GO:0009088">
    <property type="term" value="P:threonine biosynthetic process"/>
    <property type="evidence" value="ECO:0007669"/>
    <property type="project" value="UniProtKB-UniPathway"/>
</dbReference>
<dbReference type="InterPro" id="IPR001341">
    <property type="entry name" value="Asp_kinase"/>
</dbReference>
<evidence type="ECO:0000256" key="8">
    <source>
        <dbReference type="ARBA" id="ARBA00022741"/>
    </source>
</evidence>
<dbReference type="NCBIfam" id="TIGR00656">
    <property type="entry name" value="asp_kin_monofn"/>
    <property type="match status" value="1"/>
</dbReference>
<dbReference type="SUPFAM" id="SSF55021">
    <property type="entry name" value="ACT-like"/>
    <property type="match status" value="2"/>
</dbReference>
<keyword evidence="9 15" id="KW-0418">Kinase</keyword>
<dbReference type="GO" id="GO:0004072">
    <property type="term" value="F:aspartate kinase activity"/>
    <property type="evidence" value="ECO:0007669"/>
    <property type="project" value="UniProtKB-EC"/>
</dbReference>
<evidence type="ECO:0000256" key="9">
    <source>
        <dbReference type="ARBA" id="ARBA00022777"/>
    </source>
</evidence>
<dbReference type="Pfam" id="PF00696">
    <property type="entry name" value="AA_kinase"/>
    <property type="match status" value="1"/>
</dbReference>
<dbReference type="InterPro" id="IPR002912">
    <property type="entry name" value="ACT_dom"/>
</dbReference>
<sequence length="408" mass="43988">MTLLVQKFGGTSVRDVDVRKHAIQHIKTAVDEGHQVVAVVSAMGRKGEPYATDSLLGLVKYPDHQVTDRELDLLMSCGEIISSVVFTNELIKEGISAASINGAQAGILTTSDFTNARIDKINKDLIKTLLKTNQVIVVAGFQGQDKFGNITTLGRGGSDTSAVALGAALKANYVDIFTDVNGIKTADPVLVKNAQTLEAMTYTEIVHLAYQGSKVIHPRAVEIAMQEKIPIRVRSTYSNDEGTLVTSKVNNTIDQIIKDRLVTGIAQVSGLIQVNIHATENLIQLHDQVFRELADANISVDFFNISTNGISFTIPKNKWQLTQSIINTLKLSYNIEEDCAKVSTVGAGIQGVPGVASKIVTALATKNIQILQSADSHTTIWVLVKEKDLEAAVNALHDTFVSKKGVGS</sequence>
<dbReference type="PANTHER" id="PTHR21499">
    <property type="entry name" value="ASPARTATE KINASE"/>
    <property type="match status" value="1"/>
</dbReference>
<dbReference type="InterPro" id="IPR027795">
    <property type="entry name" value="CASTOR_ACT_dom"/>
</dbReference>
<dbReference type="UniPathway" id="UPA00051">
    <property type="reaction ID" value="UER00462"/>
</dbReference>
<dbReference type="RefSeq" id="WP_134339232.1">
    <property type="nucleotide sequence ID" value="NZ_SOPW01000004.1"/>
</dbReference>
<evidence type="ECO:0000256" key="15">
    <source>
        <dbReference type="RuleBase" id="RU003448"/>
    </source>
</evidence>